<evidence type="ECO:0000256" key="1">
    <source>
        <dbReference type="SAM" id="SignalP"/>
    </source>
</evidence>
<organism evidence="2 3">
    <name type="scientific">Monosporascus cannonballus</name>
    <dbReference type="NCBI Taxonomy" id="155416"/>
    <lineage>
        <taxon>Eukaryota</taxon>
        <taxon>Fungi</taxon>
        <taxon>Dikarya</taxon>
        <taxon>Ascomycota</taxon>
        <taxon>Pezizomycotina</taxon>
        <taxon>Sordariomycetes</taxon>
        <taxon>Xylariomycetidae</taxon>
        <taxon>Xylariales</taxon>
        <taxon>Xylariales incertae sedis</taxon>
        <taxon>Monosporascus</taxon>
    </lineage>
</organism>
<feature type="chain" id="PRO_5047271346" evidence="1">
    <location>
        <begin position="21"/>
        <end position="189"/>
    </location>
</feature>
<accession>A0ABY0HFV1</accession>
<feature type="signal peptide" evidence="1">
    <location>
        <begin position="1"/>
        <end position="20"/>
    </location>
</feature>
<evidence type="ECO:0000313" key="3">
    <source>
        <dbReference type="Proteomes" id="UP000294003"/>
    </source>
</evidence>
<keyword evidence="3" id="KW-1185">Reference proteome</keyword>
<keyword evidence="1" id="KW-0732">Signal</keyword>
<proteinExistence type="predicted"/>
<evidence type="ECO:0000313" key="2">
    <source>
        <dbReference type="EMBL" id="RYO92549.1"/>
    </source>
</evidence>
<reference evidence="2 3" key="1">
    <citation type="submission" date="2018-06" db="EMBL/GenBank/DDBJ databases">
        <title>Complete Genomes of Monosporascus.</title>
        <authorList>
            <person name="Robinson A.J."/>
            <person name="Natvig D.O."/>
        </authorList>
    </citation>
    <scope>NUCLEOTIDE SEQUENCE [LARGE SCALE GENOMIC DNA]</scope>
    <source>
        <strain evidence="2 3">CBS 609.92</strain>
    </source>
</reference>
<dbReference type="EMBL" id="QJNS01000026">
    <property type="protein sequence ID" value="RYO92549.1"/>
    <property type="molecule type" value="Genomic_DNA"/>
</dbReference>
<gene>
    <name evidence="2" type="ORF">DL762_001583</name>
</gene>
<protein>
    <submittedName>
        <fullName evidence="2">Uncharacterized protein</fullName>
    </submittedName>
</protein>
<comment type="caution">
    <text evidence="2">The sequence shown here is derived from an EMBL/GenBank/DDBJ whole genome shotgun (WGS) entry which is preliminary data.</text>
</comment>
<name>A0ABY0HFV1_9PEZI</name>
<sequence length="189" mass="20963">MHAILLFTLVLWTTIAVVSGTMSQPVGNWVLSGCQIVCVGEAFCDYHFVVSSSGGGGGGGGDSTVKTTHHRCHFQVESEDDVPADAMQFQDVGCDDGVANDTFRVNGSWEEKERGDRPDIVLCVTNVVDRVWAFFGFDDWEIQNGRVADNKSSPVYPVGRFEERQPEPRKLDRVMGLPGRQRRRRLNTV</sequence>
<dbReference type="Proteomes" id="UP000294003">
    <property type="component" value="Unassembled WGS sequence"/>
</dbReference>